<dbReference type="PANTHER" id="PTHR11092:SF0">
    <property type="entry name" value="EPIMERASE FAMILY PROTEIN SDR39U1"/>
    <property type="match status" value="1"/>
</dbReference>
<dbReference type="Pfam" id="PF08338">
    <property type="entry name" value="DUF1731"/>
    <property type="match status" value="1"/>
</dbReference>
<comment type="similarity">
    <text evidence="1">Belongs to the NAD(P)-dependent epimerase/dehydratase family. SDR39U1 subfamily.</text>
</comment>
<sequence length="301" mass="33276">MKIAIAGGSGLIGTKLTNYFVSKGHSVFILTRDATNKPVKDHVHYIEWLKDGTKPELDLEGIEAFINLAGESIGDGRWTKKRKEAILNSRITSTRTVIDLLSKLKSKPEVLVNASAIGYYGNSLTETFTESSQPIETNFLSTVVQHWEKEAEKASNLGVRVVYCRLGIVLDASEGALPQIVLPYRLYVGGPLGKGSQWVSWVHIDDVVGMFDLAIEQTEIIGPLNVTNPVPIQMNDFGKTVATILNKPHWIPVPAFALKLLLGEMSTLVLDGNKVLPEKAKKYEYSYRFESLSVALNHILK</sequence>
<comment type="caution">
    <text evidence="4">The sequence shown here is derived from an EMBL/GenBank/DDBJ whole genome shotgun (WGS) entry which is preliminary data.</text>
</comment>
<feature type="domain" description="NAD-dependent epimerase/dehydratase" evidence="2">
    <location>
        <begin position="3"/>
        <end position="218"/>
    </location>
</feature>
<proteinExistence type="inferred from homology"/>
<dbReference type="PANTHER" id="PTHR11092">
    <property type="entry name" value="SUGAR NUCLEOTIDE EPIMERASE RELATED"/>
    <property type="match status" value="1"/>
</dbReference>
<evidence type="ECO:0000259" key="3">
    <source>
        <dbReference type="Pfam" id="PF08338"/>
    </source>
</evidence>
<dbReference type="NCBIfam" id="TIGR01777">
    <property type="entry name" value="yfcH"/>
    <property type="match status" value="1"/>
</dbReference>
<dbReference type="EMBL" id="JAGKSQ010000006">
    <property type="protein sequence ID" value="MBP3952370.1"/>
    <property type="molecule type" value="Genomic_DNA"/>
</dbReference>
<evidence type="ECO:0000256" key="1">
    <source>
        <dbReference type="ARBA" id="ARBA00009353"/>
    </source>
</evidence>
<reference evidence="4" key="1">
    <citation type="submission" date="2021-03" db="EMBL/GenBank/DDBJ databases">
        <title>Bacillus suaedae sp. nov., isolated from Suaeda aralocaspica.</title>
        <authorList>
            <person name="Lei R.F.R."/>
        </authorList>
    </citation>
    <scope>NUCLEOTIDE SEQUENCE</scope>
    <source>
        <strain evidence="4">YZJH907-2</strain>
    </source>
</reference>
<evidence type="ECO:0000313" key="5">
    <source>
        <dbReference type="Proteomes" id="UP000678228"/>
    </source>
</evidence>
<evidence type="ECO:0000259" key="2">
    <source>
        <dbReference type="Pfam" id="PF01370"/>
    </source>
</evidence>
<gene>
    <name evidence="4" type="ORF">J7W16_14700</name>
</gene>
<evidence type="ECO:0000313" key="4">
    <source>
        <dbReference type="EMBL" id="MBP3952370.1"/>
    </source>
</evidence>
<dbReference type="InterPro" id="IPR001509">
    <property type="entry name" value="Epimerase_deHydtase"/>
</dbReference>
<dbReference type="InterPro" id="IPR010099">
    <property type="entry name" value="SDR39U1"/>
</dbReference>
<accession>A0A940WTU8</accession>
<keyword evidence="5" id="KW-1185">Reference proteome</keyword>
<dbReference type="RefSeq" id="WP_210598076.1">
    <property type="nucleotide sequence ID" value="NZ_JAGKSQ010000006.1"/>
</dbReference>
<dbReference type="AlphaFoldDB" id="A0A940WTU8"/>
<organism evidence="4 5">
    <name type="scientific">Halalkalibacter suaedae</name>
    <dbReference type="NCBI Taxonomy" id="2822140"/>
    <lineage>
        <taxon>Bacteria</taxon>
        <taxon>Bacillati</taxon>
        <taxon>Bacillota</taxon>
        <taxon>Bacilli</taxon>
        <taxon>Bacillales</taxon>
        <taxon>Bacillaceae</taxon>
        <taxon>Halalkalibacter</taxon>
    </lineage>
</organism>
<dbReference type="Proteomes" id="UP000678228">
    <property type="component" value="Unassembled WGS sequence"/>
</dbReference>
<dbReference type="InterPro" id="IPR036291">
    <property type="entry name" value="NAD(P)-bd_dom_sf"/>
</dbReference>
<dbReference type="CDD" id="cd05242">
    <property type="entry name" value="SDR_a8"/>
    <property type="match status" value="1"/>
</dbReference>
<dbReference type="Pfam" id="PF01370">
    <property type="entry name" value="Epimerase"/>
    <property type="match status" value="1"/>
</dbReference>
<name>A0A940WTU8_9BACI</name>
<dbReference type="InterPro" id="IPR013549">
    <property type="entry name" value="DUF1731"/>
</dbReference>
<dbReference type="Gene3D" id="3.40.50.720">
    <property type="entry name" value="NAD(P)-binding Rossmann-like Domain"/>
    <property type="match status" value="1"/>
</dbReference>
<dbReference type="SUPFAM" id="SSF51735">
    <property type="entry name" value="NAD(P)-binding Rossmann-fold domains"/>
    <property type="match status" value="1"/>
</dbReference>
<feature type="domain" description="DUF1731" evidence="3">
    <location>
        <begin position="253"/>
        <end position="299"/>
    </location>
</feature>
<protein>
    <submittedName>
        <fullName evidence="4">TIGR01777 family oxidoreductase</fullName>
    </submittedName>
</protein>